<proteinExistence type="predicted"/>
<dbReference type="SUPFAM" id="SSF54695">
    <property type="entry name" value="POZ domain"/>
    <property type="match status" value="1"/>
</dbReference>
<dbReference type="SMART" id="SM00225">
    <property type="entry name" value="BTB"/>
    <property type="match status" value="1"/>
</dbReference>
<dbReference type="InterPro" id="IPR000210">
    <property type="entry name" value="BTB/POZ_dom"/>
</dbReference>
<dbReference type="CDD" id="cd18186">
    <property type="entry name" value="BTB_POZ_ZBTB_KLHL-like"/>
    <property type="match status" value="1"/>
</dbReference>
<dbReference type="PANTHER" id="PTHR24413">
    <property type="entry name" value="SPECKLE-TYPE POZ PROTEIN"/>
    <property type="match status" value="1"/>
</dbReference>
<dbReference type="GO" id="GO:0005516">
    <property type="term" value="F:calmodulin binding"/>
    <property type="evidence" value="ECO:0007669"/>
    <property type="project" value="UniProtKB-ARBA"/>
</dbReference>
<reference evidence="3 4" key="1">
    <citation type="submission" date="2016-03" db="EMBL/GenBank/DDBJ databases">
        <title>EvidentialGene: Evidence-directed Construction of Genes on Genomes.</title>
        <authorList>
            <person name="Gilbert D.G."/>
            <person name="Choi J.-H."/>
            <person name="Mockaitis K."/>
            <person name="Colbourne J."/>
            <person name="Pfrender M."/>
        </authorList>
    </citation>
    <scope>NUCLEOTIDE SEQUENCE [LARGE SCALE GENOMIC DNA]</scope>
    <source>
        <strain evidence="3 4">Xinb3</strain>
        <tissue evidence="3">Complete organism</tissue>
    </source>
</reference>
<comment type="caution">
    <text evidence="3">The sequence shown here is derived from an EMBL/GenBank/DDBJ whole genome shotgun (WGS) entry which is preliminary data.</text>
</comment>
<protein>
    <recommendedName>
        <fullName evidence="2">BTB domain-containing protein</fullName>
    </recommendedName>
</protein>
<evidence type="ECO:0000313" key="4">
    <source>
        <dbReference type="Proteomes" id="UP000076858"/>
    </source>
</evidence>
<accession>A0A164VPJ8</accession>
<dbReference type="GO" id="GO:0046872">
    <property type="term" value="F:metal ion binding"/>
    <property type="evidence" value="ECO:0007669"/>
    <property type="project" value="UniProtKB-KW"/>
</dbReference>
<evidence type="ECO:0000256" key="1">
    <source>
        <dbReference type="ARBA" id="ARBA00022723"/>
    </source>
</evidence>
<gene>
    <name evidence="3" type="ORF">APZ42_022641</name>
</gene>
<dbReference type="OrthoDB" id="10249567at2759"/>
<dbReference type="InterPro" id="IPR011333">
    <property type="entry name" value="SKP1/BTB/POZ_sf"/>
</dbReference>
<feature type="domain" description="BTB" evidence="2">
    <location>
        <begin position="172"/>
        <end position="240"/>
    </location>
</feature>
<dbReference type="Gene3D" id="1.25.40.420">
    <property type="match status" value="1"/>
</dbReference>
<dbReference type="PROSITE" id="PS50097">
    <property type="entry name" value="BTB"/>
    <property type="match status" value="1"/>
</dbReference>
<sequence length="332" mass="37762">MSFSASVSKQSETLVTVNWNCNHAPDIQKSGPHQVNRTHGYSYTYYFELQCNLSCVPKIGPSQTPQKNSFQLLLTKRPGQNDGSNPTNDGDAIPDYYRLPCDMWLTVGNVGTKHFFKKCPFFLWKSKKISIPTPSHYHTFSGVLSIKFNSIGMGELNAVRRMAELLVQQTRCDVQFIFESGRRIGGHVAILSESSPVFEAMFTNDMVEAKTGQVVIADIHADTFKELLHYIYAGHTCTPLTEHTAQSLYVVAEKYDIQDLRKECLEFLLFHIQMNNAINLMIWADVHSIDEIKQAALKFVAENFRTICSTTEWEILVKHHPELCLLATRMMK</sequence>
<dbReference type="GO" id="GO:0009751">
    <property type="term" value="P:response to salicylic acid"/>
    <property type="evidence" value="ECO:0007669"/>
    <property type="project" value="UniProtKB-ARBA"/>
</dbReference>
<evidence type="ECO:0000259" key="2">
    <source>
        <dbReference type="PROSITE" id="PS50097"/>
    </source>
</evidence>
<dbReference type="GO" id="GO:0042542">
    <property type="term" value="P:response to hydrogen peroxide"/>
    <property type="evidence" value="ECO:0007669"/>
    <property type="project" value="UniProtKB-ARBA"/>
</dbReference>
<dbReference type="AlphaFoldDB" id="A0A164VPJ8"/>
<evidence type="ECO:0000313" key="3">
    <source>
        <dbReference type="EMBL" id="KZS12525.1"/>
    </source>
</evidence>
<dbReference type="Pfam" id="PF00651">
    <property type="entry name" value="BTB"/>
    <property type="match status" value="1"/>
</dbReference>
<dbReference type="STRING" id="35525.A0A164VPJ8"/>
<keyword evidence="1" id="KW-0479">Metal-binding</keyword>
<name>A0A164VPJ8_9CRUS</name>
<dbReference type="Proteomes" id="UP000076858">
    <property type="component" value="Unassembled WGS sequence"/>
</dbReference>
<dbReference type="FunFam" id="1.25.40.420:FF:000012">
    <property type="entry name" value="BTB/POZ and TAZ domain-containing protein 2"/>
    <property type="match status" value="1"/>
</dbReference>
<dbReference type="Gene3D" id="3.30.710.10">
    <property type="entry name" value="Potassium Channel Kv1.1, Chain A"/>
    <property type="match status" value="1"/>
</dbReference>
<keyword evidence="4" id="KW-1185">Reference proteome</keyword>
<dbReference type="EMBL" id="LRGB01001361">
    <property type="protein sequence ID" value="KZS12525.1"/>
    <property type="molecule type" value="Genomic_DNA"/>
</dbReference>
<organism evidence="3 4">
    <name type="scientific">Daphnia magna</name>
    <dbReference type="NCBI Taxonomy" id="35525"/>
    <lineage>
        <taxon>Eukaryota</taxon>
        <taxon>Metazoa</taxon>
        <taxon>Ecdysozoa</taxon>
        <taxon>Arthropoda</taxon>
        <taxon>Crustacea</taxon>
        <taxon>Branchiopoda</taxon>
        <taxon>Diplostraca</taxon>
        <taxon>Cladocera</taxon>
        <taxon>Anomopoda</taxon>
        <taxon>Daphniidae</taxon>
        <taxon>Daphnia</taxon>
    </lineage>
</organism>